<evidence type="ECO:0000256" key="8">
    <source>
        <dbReference type="ARBA" id="ARBA00022842"/>
    </source>
</evidence>
<keyword evidence="16" id="KW-1185">Reference proteome</keyword>
<keyword evidence="5" id="KW-0637">Prenyltransferase</keyword>
<dbReference type="PANTHER" id="PTHR11129">
    <property type="entry name" value="PROTEIN FARNESYLTRANSFERASE ALPHA SUBUNIT/RAB GERANYLGERANYL TRANSFERASE ALPHA SUBUNIT"/>
    <property type="match status" value="1"/>
</dbReference>
<dbReference type="STRING" id="1353952.A0A165ITX6"/>
<dbReference type="AlphaFoldDB" id="A0A165ITX6"/>
<evidence type="ECO:0000256" key="13">
    <source>
        <dbReference type="ARBA" id="ARBA00043219"/>
    </source>
</evidence>
<dbReference type="SUPFAM" id="SSF48439">
    <property type="entry name" value="Protein prenylyltransferase"/>
    <property type="match status" value="1"/>
</dbReference>
<dbReference type="EMBL" id="KV423927">
    <property type="protein sequence ID" value="KZT60974.1"/>
    <property type="molecule type" value="Genomic_DNA"/>
</dbReference>
<reference evidence="15 16" key="1">
    <citation type="journal article" date="2016" name="Mol. Biol. Evol.">
        <title>Comparative Genomics of Early-Diverging Mushroom-Forming Fungi Provides Insights into the Origins of Lignocellulose Decay Capabilities.</title>
        <authorList>
            <person name="Nagy L.G."/>
            <person name="Riley R."/>
            <person name="Tritt A."/>
            <person name="Adam C."/>
            <person name="Daum C."/>
            <person name="Floudas D."/>
            <person name="Sun H."/>
            <person name="Yadav J.S."/>
            <person name="Pangilinan J."/>
            <person name="Larsson K.H."/>
            <person name="Matsuura K."/>
            <person name="Barry K."/>
            <person name="Labutti K."/>
            <person name="Kuo R."/>
            <person name="Ohm R.A."/>
            <person name="Bhattacharya S.S."/>
            <person name="Shirouzu T."/>
            <person name="Yoshinaga Y."/>
            <person name="Martin F.M."/>
            <person name="Grigoriev I.V."/>
            <person name="Hibbett D.S."/>
        </authorList>
    </citation>
    <scope>NUCLEOTIDE SEQUENCE [LARGE SCALE GENOMIC DNA]</scope>
    <source>
        <strain evidence="15 16">HHB12733</strain>
    </source>
</reference>
<dbReference type="GO" id="GO:0004660">
    <property type="term" value="F:protein farnesyltransferase activity"/>
    <property type="evidence" value="ECO:0007669"/>
    <property type="project" value="UniProtKB-EC"/>
</dbReference>
<protein>
    <recommendedName>
        <fullName evidence="9">Protein farnesyltransferase/geranylgeranyltransferase type-1 subunit alpha</fullName>
        <ecNumber evidence="4">2.5.1.58</ecNumber>
        <ecNumber evidence="3">2.5.1.59</ecNumber>
    </recommendedName>
    <alternativeName>
        <fullName evidence="12">CAAX farnesyltransferase subunit alpha</fullName>
    </alternativeName>
    <alternativeName>
        <fullName evidence="11">FTase-alpha</fullName>
    </alternativeName>
    <alternativeName>
        <fullName evidence="10">Ras proteins prenyltransferase subunit alpha</fullName>
    </alternativeName>
    <alternativeName>
        <fullName evidence="13">Type I protein geranyl-geranyltransferase subunit alpha</fullName>
    </alternativeName>
</protein>
<dbReference type="GO" id="GO:0005953">
    <property type="term" value="C:CAAX-protein geranylgeranyltransferase complex"/>
    <property type="evidence" value="ECO:0007669"/>
    <property type="project" value="TreeGrafter"/>
</dbReference>
<comment type="cofactor">
    <cofactor evidence="1">
        <name>Mg(2+)</name>
        <dbReference type="ChEBI" id="CHEBI:18420"/>
    </cofactor>
</comment>
<dbReference type="GO" id="GO:0005965">
    <property type="term" value="C:protein farnesyltransferase complex"/>
    <property type="evidence" value="ECO:0007669"/>
    <property type="project" value="TreeGrafter"/>
</dbReference>
<keyword evidence="8" id="KW-0460">Magnesium</keyword>
<keyword evidence="7" id="KW-0677">Repeat</keyword>
<organism evidence="15 16">
    <name type="scientific">Calocera cornea HHB12733</name>
    <dbReference type="NCBI Taxonomy" id="1353952"/>
    <lineage>
        <taxon>Eukaryota</taxon>
        <taxon>Fungi</taxon>
        <taxon>Dikarya</taxon>
        <taxon>Basidiomycota</taxon>
        <taxon>Agaricomycotina</taxon>
        <taxon>Dacrymycetes</taxon>
        <taxon>Dacrymycetales</taxon>
        <taxon>Dacrymycetaceae</taxon>
        <taxon>Calocera</taxon>
    </lineage>
</organism>
<evidence type="ECO:0000256" key="5">
    <source>
        <dbReference type="ARBA" id="ARBA00022602"/>
    </source>
</evidence>
<sequence length="402" mass="45216">MDFLNPEPPYVLFRDRPEWSDVSPVPQDDGTTPLAPILYNDKYKDATSYFRAIYVAKEYSPRVLDLTLEIIKQNASHYTVWQYRYRTLLSLNSPLTAELHLLSKLLPTHLKSYQAWNHRRLLLLQLGKKAARGELAFAEIALAKDAKNYHTWVYREWLLCNFFAPTPAITASSHPDPEQESGSAEPVPVIEELDEDESADEDVWREEVAFTDRMLEDDVRNNSVWHHRFFVLFEGPRAKPTGELVQSEIEYTKHAISLAPSNASAWSYLRGLLTPLHPTSPTSASRPRLSPLLPFARPYTLPTHMQSGLRALTAAQDRPFLPRDGAELPCVEALEFVAEAVVELGPAGVDEAGQLYEGLKSRDPIRKQYWEYKKRSLQSAGSTPPVASVPPAASLAPVAGQA</sequence>
<feature type="region of interest" description="Disordered" evidence="14">
    <location>
        <begin position="379"/>
        <end position="402"/>
    </location>
</feature>
<evidence type="ECO:0000256" key="10">
    <source>
        <dbReference type="ARBA" id="ARBA00041392"/>
    </source>
</evidence>
<evidence type="ECO:0000256" key="6">
    <source>
        <dbReference type="ARBA" id="ARBA00022679"/>
    </source>
</evidence>
<evidence type="ECO:0000313" key="16">
    <source>
        <dbReference type="Proteomes" id="UP000076842"/>
    </source>
</evidence>
<evidence type="ECO:0000256" key="3">
    <source>
        <dbReference type="ARBA" id="ARBA00012700"/>
    </source>
</evidence>
<gene>
    <name evidence="15" type="ORF">CALCODRAFT_491917</name>
</gene>
<evidence type="ECO:0000256" key="12">
    <source>
        <dbReference type="ARBA" id="ARBA00043086"/>
    </source>
</evidence>
<dbReference type="EC" id="2.5.1.58" evidence="4"/>
<name>A0A165ITX6_9BASI</name>
<evidence type="ECO:0000256" key="11">
    <source>
        <dbReference type="ARBA" id="ARBA00042436"/>
    </source>
</evidence>
<evidence type="ECO:0000313" key="15">
    <source>
        <dbReference type="EMBL" id="KZT60974.1"/>
    </source>
</evidence>
<dbReference type="Pfam" id="PF01239">
    <property type="entry name" value="PPTA"/>
    <property type="match status" value="5"/>
</dbReference>
<evidence type="ECO:0000256" key="14">
    <source>
        <dbReference type="SAM" id="MobiDB-lite"/>
    </source>
</evidence>
<dbReference type="InterPro" id="IPR002088">
    <property type="entry name" value="Prenyl_trans_a"/>
</dbReference>
<evidence type="ECO:0000256" key="9">
    <source>
        <dbReference type="ARBA" id="ARBA00040965"/>
    </source>
</evidence>
<proteinExistence type="inferred from homology"/>
<evidence type="ECO:0000256" key="7">
    <source>
        <dbReference type="ARBA" id="ARBA00022737"/>
    </source>
</evidence>
<dbReference type="Proteomes" id="UP000076842">
    <property type="component" value="Unassembled WGS sequence"/>
</dbReference>
<dbReference type="InParanoid" id="A0A165ITX6"/>
<dbReference type="PANTHER" id="PTHR11129:SF1">
    <property type="entry name" value="PROTEIN FARNESYLTRANSFERASE_GERANYLGERANYLTRANSFERASE TYPE-1 SUBUNIT ALPHA"/>
    <property type="match status" value="1"/>
</dbReference>
<comment type="similarity">
    <text evidence="2">Belongs to the protein prenyltransferase subunit alpha family.</text>
</comment>
<dbReference type="PROSITE" id="PS51147">
    <property type="entry name" value="PFTA"/>
    <property type="match status" value="5"/>
</dbReference>
<accession>A0A165ITX6</accession>
<dbReference type="EC" id="2.5.1.59" evidence="3"/>
<evidence type="ECO:0000256" key="4">
    <source>
        <dbReference type="ARBA" id="ARBA00012702"/>
    </source>
</evidence>
<keyword evidence="6 15" id="KW-0808">Transferase</keyword>
<dbReference type="OrthoDB" id="10255768at2759"/>
<dbReference type="Gene3D" id="1.25.40.120">
    <property type="entry name" value="Protein prenylyltransferase"/>
    <property type="match status" value="1"/>
</dbReference>
<evidence type="ECO:0000256" key="2">
    <source>
        <dbReference type="ARBA" id="ARBA00006734"/>
    </source>
</evidence>
<dbReference type="GO" id="GO:0004662">
    <property type="term" value="F:CAAX-protein geranylgeranyltransferase activity"/>
    <property type="evidence" value="ECO:0007669"/>
    <property type="project" value="UniProtKB-EC"/>
</dbReference>
<evidence type="ECO:0000256" key="1">
    <source>
        <dbReference type="ARBA" id="ARBA00001946"/>
    </source>
</evidence>